<dbReference type="PANTHER" id="PTHR44154:SF1">
    <property type="entry name" value="QUINONE OXIDOREDUCTASE"/>
    <property type="match status" value="1"/>
</dbReference>
<keyword evidence="1" id="KW-0521">NADP</keyword>
<gene>
    <name evidence="3" type="ORF">GCM10017591_15200</name>
</gene>
<dbReference type="GO" id="GO:0016491">
    <property type="term" value="F:oxidoreductase activity"/>
    <property type="evidence" value="ECO:0007669"/>
    <property type="project" value="InterPro"/>
</dbReference>
<dbReference type="Proteomes" id="UP001142291">
    <property type="component" value="Unassembled WGS sequence"/>
</dbReference>
<sequence length="318" mass="32123">MVAPVMSTAIVYTEFGGPDVLTVAEIPTPTPGPGDVLVHLDAVGVNPIDHKLRSGLRPSAVITTPRRLGSDAAGTVTAVGAEVEGFRPGDAVVVFGAAGAYTTDLVVTPSSLVPRPPQVSAAAGAALGIPVGTAYQTLRSLAVGAGDTLLIHGGSGAVGQAAIQHAVLSGATVLATTSERRADRVRSLGATPLPYGPGVVDRVRELAPEGVTVAIDLAGTDEALEQSIDLVADRRRIATLVRGRDAAGLGIRAFSGGSPEPLTAQQLAWRAEAIPVTVALLAAGRFSVELGPQLPLADAAEAHRLVEAGTDGKVILLP</sequence>
<dbReference type="InterPro" id="IPR013154">
    <property type="entry name" value="ADH-like_N"/>
</dbReference>
<dbReference type="PANTHER" id="PTHR44154">
    <property type="entry name" value="QUINONE OXIDOREDUCTASE"/>
    <property type="match status" value="1"/>
</dbReference>
<evidence type="ECO:0000256" key="1">
    <source>
        <dbReference type="ARBA" id="ARBA00022857"/>
    </source>
</evidence>
<dbReference type="InterPro" id="IPR051603">
    <property type="entry name" value="Zinc-ADH_QOR/CCCR"/>
</dbReference>
<reference evidence="3" key="1">
    <citation type="journal article" date="2014" name="Int. J. Syst. Evol. Microbiol.">
        <title>Complete genome sequence of Corynebacterium casei LMG S-19264T (=DSM 44701T), isolated from a smear-ripened cheese.</title>
        <authorList>
            <consortium name="US DOE Joint Genome Institute (JGI-PGF)"/>
            <person name="Walter F."/>
            <person name="Albersmeier A."/>
            <person name="Kalinowski J."/>
            <person name="Ruckert C."/>
        </authorList>
    </citation>
    <scope>NUCLEOTIDE SEQUENCE</scope>
    <source>
        <strain evidence="3">VKM Ac-1940</strain>
    </source>
</reference>
<dbReference type="AlphaFoldDB" id="A0A9W6HMA6"/>
<accession>A0A9W6HMA6</accession>
<evidence type="ECO:0000313" key="4">
    <source>
        <dbReference type="Proteomes" id="UP001142291"/>
    </source>
</evidence>
<dbReference type="EMBL" id="BSER01000009">
    <property type="protein sequence ID" value="GLJ95457.1"/>
    <property type="molecule type" value="Genomic_DNA"/>
</dbReference>
<dbReference type="Gene3D" id="3.40.50.720">
    <property type="entry name" value="NAD(P)-binding Rossmann-like Domain"/>
    <property type="match status" value="1"/>
</dbReference>
<proteinExistence type="predicted"/>
<dbReference type="InterPro" id="IPR036291">
    <property type="entry name" value="NAD(P)-bd_dom_sf"/>
</dbReference>
<evidence type="ECO:0000313" key="3">
    <source>
        <dbReference type="EMBL" id="GLJ95457.1"/>
    </source>
</evidence>
<dbReference type="InterPro" id="IPR013149">
    <property type="entry name" value="ADH-like_C"/>
</dbReference>
<dbReference type="SUPFAM" id="SSF50129">
    <property type="entry name" value="GroES-like"/>
    <property type="match status" value="1"/>
</dbReference>
<name>A0A9W6HMA6_9MICO</name>
<dbReference type="CDD" id="cd05289">
    <property type="entry name" value="MDR_like_2"/>
    <property type="match status" value="1"/>
</dbReference>
<dbReference type="InterPro" id="IPR020843">
    <property type="entry name" value="ER"/>
</dbReference>
<keyword evidence="4" id="KW-1185">Reference proteome</keyword>
<protein>
    <submittedName>
        <fullName evidence="3">Oxidoreductase</fullName>
    </submittedName>
</protein>
<reference evidence="3" key="2">
    <citation type="submission" date="2023-01" db="EMBL/GenBank/DDBJ databases">
        <authorList>
            <person name="Sun Q."/>
            <person name="Evtushenko L."/>
        </authorList>
    </citation>
    <scope>NUCLEOTIDE SEQUENCE</scope>
    <source>
        <strain evidence="3">VKM Ac-1940</strain>
    </source>
</reference>
<dbReference type="Pfam" id="PF00107">
    <property type="entry name" value="ADH_zinc_N"/>
    <property type="match status" value="1"/>
</dbReference>
<evidence type="ECO:0000259" key="2">
    <source>
        <dbReference type="SMART" id="SM00829"/>
    </source>
</evidence>
<dbReference type="SUPFAM" id="SSF51735">
    <property type="entry name" value="NAD(P)-binding Rossmann-fold domains"/>
    <property type="match status" value="1"/>
</dbReference>
<dbReference type="InterPro" id="IPR011032">
    <property type="entry name" value="GroES-like_sf"/>
</dbReference>
<dbReference type="SMART" id="SM00829">
    <property type="entry name" value="PKS_ER"/>
    <property type="match status" value="1"/>
</dbReference>
<dbReference type="Gene3D" id="3.90.180.10">
    <property type="entry name" value="Medium-chain alcohol dehydrogenases, catalytic domain"/>
    <property type="match status" value="1"/>
</dbReference>
<feature type="domain" description="Enoyl reductase (ER)" evidence="2">
    <location>
        <begin position="16"/>
        <end position="316"/>
    </location>
</feature>
<comment type="caution">
    <text evidence="3">The sequence shown here is derived from an EMBL/GenBank/DDBJ whole genome shotgun (WGS) entry which is preliminary data.</text>
</comment>
<dbReference type="Pfam" id="PF08240">
    <property type="entry name" value="ADH_N"/>
    <property type="match status" value="1"/>
</dbReference>
<organism evidence="3 4">
    <name type="scientific">Microbacterium dextranolyticum</name>
    <dbReference type="NCBI Taxonomy" id="36806"/>
    <lineage>
        <taxon>Bacteria</taxon>
        <taxon>Bacillati</taxon>
        <taxon>Actinomycetota</taxon>
        <taxon>Actinomycetes</taxon>
        <taxon>Micrococcales</taxon>
        <taxon>Microbacteriaceae</taxon>
        <taxon>Microbacterium</taxon>
    </lineage>
</organism>